<feature type="region of interest" description="Disordered" evidence="1">
    <location>
        <begin position="853"/>
        <end position="875"/>
    </location>
</feature>
<feature type="region of interest" description="Disordered" evidence="1">
    <location>
        <begin position="905"/>
        <end position="1148"/>
    </location>
</feature>
<feature type="compositionally biased region" description="Polar residues" evidence="1">
    <location>
        <begin position="948"/>
        <end position="959"/>
    </location>
</feature>
<feature type="region of interest" description="Disordered" evidence="1">
    <location>
        <begin position="136"/>
        <end position="166"/>
    </location>
</feature>
<feature type="compositionally biased region" description="Low complexity" evidence="1">
    <location>
        <begin position="963"/>
        <end position="976"/>
    </location>
</feature>
<feature type="compositionally biased region" description="Basic and acidic residues" evidence="1">
    <location>
        <begin position="775"/>
        <end position="793"/>
    </location>
</feature>
<gene>
    <name evidence="2" type="ORF">CAEBREN_02129</name>
</gene>
<feature type="compositionally biased region" description="Acidic residues" evidence="1">
    <location>
        <begin position="1"/>
        <end position="11"/>
    </location>
</feature>
<organism evidence="3">
    <name type="scientific">Caenorhabditis brenneri</name>
    <name type="common">Nematode worm</name>
    <dbReference type="NCBI Taxonomy" id="135651"/>
    <lineage>
        <taxon>Eukaryota</taxon>
        <taxon>Metazoa</taxon>
        <taxon>Ecdysozoa</taxon>
        <taxon>Nematoda</taxon>
        <taxon>Chromadorea</taxon>
        <taxon>Rhabditida</taxon>
        <taxon>Rhabditina</taxon>
        <taxon>Rhabditomorpha</taxon>
        <taxon>Rhabditoidea</taxon>
        <taxon>Rhabditidae</taxon>
        <taxon>Peloderinae</taxon>
        <taxon>Caenorhabditis</taxon>
    </lineage>
</organism>
<feature type="compositionally biased region" description="Polar residues" evidence="1">
    <location>
        <begin position="914"/>
        <end position="935"/>
    </location>
</feature>
<dbReference type="EMBL" id="GL379970">
    <property type="protein sequence ID" value="EGT39425.1"/>
    <property type="molecule type" value="Genomic_DNA"/>
</dbReference>
<feature type="region of interest" description="Disordered" evidence="1">
    <location>
        <begin position="1"/>
        <end position="55"/>
    </location>
</feature>
<dbReference type="FunCoup" id="G0NX95">
    <property type="interactions" value="1912"/>
</dbReference>
<feature type="region of interest" description="Disordered" evidence="1">
    <location>
        <begin position="605"/>
        <end position="645"/>
    </location>
</feature>
<feature type="compositionally biased region" description="Basic residues" evidence="1">
    <location>
        <begin position="190"/>
        <end position="200"/>
    </location>
</feature>
<feature type="compositionally biased region" description="Polar residues" evidence="1">
    <location>
        <begin position="609"/>
        <end position="622"/>
    </location>
</feature>
<protein>
    <submittedName>
        <fullName evidence="2">Uncharacterized protein</fullName>
    </submittedName>
</protein>
<sequence>MTGISDDPEEEPASKTSLIAEKLYSIEGTSSDTNSPMDESSNDSAASEPLNGSSDLCETCSEPGVITFYKKTEHSSQESSLTIYRNYCKNCERFFGICSRKHGTMYCYVTEDGRLITPDYGSVEFERSETLFESNSCGPIDEARQHSSSLDTSANADSGEHDEGGSIEEKVDELLNESQASYKGTLQKVPARRKKPKKQHVFVGKSNKTNWSSSRKKNQRRSATIKFTSDDLHGCAIDEESDKPIKKTKKEQETQQSNIPKSKSSSTSAVDKRNKNPVKTKKLNDTPSTSSEVPSEPLSITLATESVEVYCQTDSDLLLQSTYLRDAFNQTIRQGLGDQISLRLDEQPAILKRLFLLLMKSVRNQEEVIQQDSADREKFQSACTKMKDFARATRLEFSDSFNNIRADLVQRKEEFKAHELEVAAILAREKAKYESYKAGMLRKCEDLRLETNALKAKVEYLEQERRYEKDRADYLLWCKDKSEKERNAAVEASETATKNLNDRLWLGEHETCSRCEASEKMRKKMAEEVSESIKKAEKAVQDRDAANANAILFENVANTVGKECDTVKYERDSWKCTYDKAKKEITKLTQLLKDQEKDFAERCVESLPTPKSSTPRSISTPADTEKITPREDGELASTPPQKSPLVNSVTIRTEKSLQKVVIQKTVEKKIAPPIASGFESWISKEKLNAPAPEIPKAISAFGKPSKHIQQELDKAPKCGPCSQPNPWEKSAKIASSATSSSLLDAINRVQSTAFIGGGSTSSYCSKSYTEALANERKRVMRQESREKKEDQQEKTTPTDVATPPAKKLKPDIPAQIPPASVKNNATVSAPKLTPKVSAPCATISSLSNMKKIPKLSEKPPQPEFAPALGLAEKNDDSSVIPGLGIHKLDEQAKKKQFEEVMKIKPAIIKPADAPSNSTSLKNPPSQMRNSEPSKVQTKKAELGMPKVQSITTAHNNNQDASKKFSSSSKPKQNKNNVTPKKKNRGGNRSESSIPQHSPWQRPPNDPPEKQWRQQPQQYGIHSNQQSFQMDLGLDRPWGDPSSRNGRRQTESSNLLPWHRAAQDTPFGKVPIQDNFGMCRPSITPQFPPPSQQQHQPFYNSQRESNFFPPMRDYSPPQPTPQSRMFSSPAFGYSTPQNQGRGNPRSFYS</sequence>
<feature type="compositionally biased region" description="Polar residues" evidence="1">
    <location>
        <begin position="27"/>
        <end position="55"/>
    </location>
</feature>
<feature type="compositionally biased region" description="Low complexity" evidence="1">
    <location>
        <begin position="286"/>
        <end position="297"/>
    </location>
</feature>
<feature type="compositionally biased region" description="Polar residues" evidence="1">
    <location>
        <begin position="986"/>
        <end position="998"/>
    </location>
</feature>
<feature type="compositionally biased region" description="Basic and acidic residues" evidence="1">
    <location>
        <begin position="623"/>
        <end position="633"/>
    </location>
</feature>
<dbReference type="AlphaFoldDB" id="G0NX95"/>
<dbReference type="eggNOG" id="ENOG502TGSV">
    <property type="taxonomic scope" value="Eukaryota"/>
</dbReference>
<keyword evidence="3" id="KW-1185">Reference proteome</keyword>
<dbReference type="HOGENOM" id="CLU_009541_0_0_1"/>
<dbReference type="Proteomes" id="UP000008068">
    <property type="component" value="Unassembled WGS sequence"/>
</dbReference>
<dbReference type="OrthoDB" id="5830698at2759"/>
<feature type="region of interest" description="Disordered" evidence="1">
    <location>
        <begin position="182"/>
        <end position="297"/>
    </location>
</feature>
<feature type="region of interest" description="Disordered" evidence="1">
    <location>
        <begin position="775"/>
        <end position="819"/>
    </location>
</feature>
<feature type="compositionally biased region" description="Polar residues" evidence="1">
    <location>
        <begin position="1012"/>
        <end position="1028"/>
    </location>
</feature>
<dbReference type="InParanoid" id="G0NX95"/>
<reference evidence="3" key="1">
    <citation type="submission" date="2011-07" db="EMBL/GenBank/DDBJ databases">
        <authorList>
            <consortium name="Caenorhabditis brenneri Sequencing and Analysis Consortium"/>
            <person name="Wilson R.K."/>
        </authorList>
    </citation>
    <scope>NUCLEOTIDE SEQUENCE [LARGE SCALE GENOMIC DNA]</scope>
    <source>
        <strain evidence="3">PB2801</strain>
    </source>
</reference>
<feature type="compositionally biased region" description="Basic and acidic residues" evidence="1">
    <location>
        <begin position="242"/>
        <end position="253"/>
    </location>
</feature>
<feature type="compositionally biased region" description="Polar residues" evidence="1">
    <location>
        <begin position="146"/>
        <end position="156"/>
    </location>
</feature>
<evidence type="ECO:0000313" key="3">
    <source>
        <dbReference type="Proteomes" id="UP000008068"/>
    </source>
</evidence>
<accession>G0NX95</accession>
<evidence type="ECO:0000313" key="2">
    <source>
        <dbReference type="EMBL" id="EGT39425.1"/>
    </source>
</evidence>
<dbReference type="OMA" id="KYERDSW"/>
<proteinExistence type="predicted"/>
<name>G0NX95_CAEBE</name>
<evidence type="ECO:0000256" key="1">
    <source>
        <dbReference type="SAM" id="MobiDB-lite"/>
    </source>
</evidence>
<feature type="compositionally biased region" description="Polar residues" evidence="1">
    <location>
        <begin position="1133"/>
        <end position="1148"/>
    </location>
</feature>